<dbReference type="EMBL" id="NMUH01000580">
    <property type="protein sequence ID" value="MQL81657.1"/>
    <property type="molecule type" value="Genomic_DNA"/>
</dbReference>
<proteinExistence type="predicted"/>
<feature type="non-terminal residue" evidence="3">
    <location>
        <position position="1"/>
    </location>
</feature>
<dbReference type="Pfam" id="PF03732">
    <property type="entry name" value="Retrotrans_gag"/>
    <property type="match status" value="1"/>
</dbReference>
<feature type="region of interest" description="Disordered" evidence="1">
    <location>
        <begin position="379"/>
        <end position="462"/>
    </location>
</feature>
<feature type="compositionally biased region" description="Low complexity" evidence="1">
    <location>
        <begin position="418"/>
        <end position="429"/>
    </location>
</feature>
<dbReference type="Proteomes" id="UP000652761">
    <property type="component" value="Unassembled WGS sequence"/>
</dbReference>
<reference evidence="3" key="1">
    <citation type="submission" date="2017-07" db="EMBL/GenBank/DDBJ databases">
        <title>Taro Niue Genome Assembly and Annotation.</title>
        <authorList>
            <person name="Atibalentja N."/>
            <person name="Keating K."/>
            <person name="Fields C.J."/>
        </authorList>
    </citation>
    <scope>NUCLEOTIDE SEQUENCE</scope>
    <source>
        <strain evidence="3">Niue_2</strain>
        <tissue evidence="3">Leaf</tissue>
    </source>
</reference>
<feature type="region of interest" description="Disordered" evidence="1">
    <location>
        <begin position="159"/>
        <end position="202"/>
    </location>
</feature>
<evidence type="ECO:0000313" key="4">
    <source>
        <dbReference type="Proteomes" id="UP000652761"/>
    </source>
</evidence>
<feature type="compositionally biased region" description="Low complexity" evidence="1">
    <location>
        <begin position="383"/>
        <end position="397"/>
    </location>
</feature>
<evidence type="ECO:0000313" key="3">
    <source>
        <dbReference type="EMBL" id="MQL81657.1"/>
    </source>
</evidence>
<gene>
    <name evidence="3" type="ORF">Taro_014123</name>
</gene>
<protein>
    <recommendedName>
        <fullName evidence="2">Retrotransposon gag domain-containing protein</fullName>
    </recommendedName>
</protein>
<dbReference type="AlphaFoldDB" id="A0A843UHD9"/>
<feature type="compositionally biased region" description="Low complexity" evidence="1">
    <location>
        <begin position="440"/>
        <end position="453"/>
    </location>
</feature>
<keyword evidence="4" id="KW-1185">Reference proteome</keyword>
<sequence>MIPFPLVNVFRVLGRVPGETAPEPCSAGDAVASEAAIMSRRCARPRHGRDARVVTVAWDPRPWEPVEGVLRATSVLELAATRRTPELRGKRWLGQWRVSHLQSSRGWSGTPRTVRSSTRHRPASPSSHCLAPYGLGTIWRGQFFRTLYQEAWQLGQAAVGGQPPVPPPVVPEQQADPKVEQPAVQQASGTGSTQAGRRRTTVTEDRTALLERFLHLRPPMFFGDYDPYKAESWTHEMERTFETMECAEEDQVRLVVYQLKKVAHELWRVQRQTHFQGQRLDQITWQQFLEVFHSEYFPDYARRERRDQFHELVQDDLAVTQYHQRFVRLLRHVPHVAGSEQACAERFITGLRPDLRWGVTAHMCATLGEAVAKATALERETWQPQQQQGGASSRSSPYQRPAGSRGSTTSSSWAREVPAAPGSAQSSGSCLLTGVDGARSRGVSRGLRSSQSSKELSRASRRQFATLVVPQPQQAPQHGRGRVMALTREQAKALNL</sequence>
<evidence type="ECO:0000259" key="2">
    <source>
        <dbReference type="Pfam" id="PF03732"/>
    </source>
</evidence>
<feature type="compositionally biased region" description="Polar residues" evidence="1">
    <location>
        <begin position="183"/>
        <end position="195"/>
    </location>
</feature>
<feature type="compositionally biased region" description="Polar residues" evidence="1">
    <location>
        <begin position="103"/>
        <end position="116"/>
    </location>
</feature>
<comment type="caution">
    <text evidence="3">The sequence shown here is derived from an EMBL/GenBank/DDBJ whole genome shotgun (WGS) entry which is preliminary data.</text>
</comment>
<evidence type="ECO:0000256" key="1">
    <source>
        <dbReference type="SAM" id="MobiDB-lite"/>
    </source>
</evidence>
<feature type="domain" description="Retrotransposon gag" evidence="2">
    <location>
        <begin position="254"/>
        <end position="353"/>
    </location>
</feature>
<accession>A0A843UHD9</accession>
<feature type="region of interest" description="Disordered" evidence="1">
    <location>
        <begin position="103"/>
        <end position="127"/>
    </location>
</feature>
<dbReference type="InterPro" id="IPR005162">
    <property type="entry name" value="Retrotrans_gag_dom"/>
</dbReference>
<organism evidence="3 4">
    <name type="scientific">Colocasia esculenta</name>
    <name type="common">Wild taro</name>
    <name type="synonym">Arum esculentum</name>
    <dbReference type="NCBI Taxonomy" id="4460"/>
    <lineage>
        <taxon>Eukaryota</taxon>
        <taxon>Viridiplantae</taxon>
        <taxon>Streptophyta</taxon>
        <taxon>Embryophyta</taxon>
        <taxon>Tracheophyta</taxon>
        <taxon>Spermatophyta</taxon>
        <taxon>Magnoliopsida</taxon>
        <taxon>Liliopsida</taxon>
        <taxon>Araceae</taxon>
        <taxon>Aroideae</taxon>
        <taxon>Colocasieae</taxon>
        <taxon>Colocasia</taxon>
    </lineage>
</organism>
<name>A0A843UHD9_COLES</name>